<dbReference type="AlphaFoldDB" id="A0AAV7RJT3"/>
<protein>
    <submittedName>
        <fullName evidence="1">Uncharacterized protein</fullName>
    </submittedName>
</protein>
<gene>
    <name evidence="1" type="ORF">NDU88_004254</name>
</gene>
<keyword evidence="2" id="KW-1185">Reference proteome</keyword>
<comment type="caution">
    <text evidence="1">The sequence shown here is derived from an EMBL/GenBank/DDBJ whole genome shotgun (WGS) entry which is preliminary data.</text>
</comment>
<organism evidence="1 2">
    <name type="scientific">Pleurodeles waltl</name>
    <name type="common">Iberian ribbed newt</name>
    <dbReference type="NCBI Taxonomy" id="8319"/>
    <lineage>
        <taxon>Eukaryota</taxon>
        <taxon>Metazoa</taxon>
        <taxon>Chordata</taxon>
        <taxon>Craniata</taxon>
        <taxon>Vertebrata</taxon>
        <taxon>Euteleostomi</taxon>
        <taxon>Amphibia</taxon>
        <taxon>Batrachia</taxon>
        <taxon>Caudata</taxon>
        <taxon>Salamandroidea</taxon>
        <taxon>Salamandridae</taxon>
        <taxon>Pleurodelinae</taxon>
        <taxon>Pleurodeles</taxon>
    </lineage>
</organism>
<evidence type="ECO:0000313" key="1">
    <source>
        <dbReference type="EMBL" id="KAJ1151474.1"/>
    </source>
</evidence>
<proteinExistence type="predicted"/>
<accession>A0AAV7RJT3</accession>
<dbReference type="Proteomes" id="UP001066276">
    <property type="component" value="Chromosome 5"/>
</dbReference>
<dbReference type="EMBL" id="JANPWB010000009">
    <property type="protein sequence ID" value="KAJ1151474.1"/>
    <property type="molecule type" value="Genomic_DNA"/>
</dbReference>
<reference evidence="1" key="1">
    <citation type="journal article" date="2022" name="bioRxiv">
        <title>Sequencing and chromosome-scale assembly of the giantPleurodeles waltlgenome.</title>
        <authorList>
            <person name="Brown T."/>
            <person name="Elewa A."/>
            <person name="Iarovenko S."/>
            <person name="Subramanian E."/>
            <person name="Araus A.J."/>
            <person name="Petzold A."/>
            <person name="Susuki M."/>
            <person name="Suzuki K.-i.T."/>
            <person name="Hayashi T."/>
            <person name="Toyoda A."/>
            <person name="Oliveira C."/>
            <person name="Osipova E."/>
            <person name="Leigh N.D."/>
            <person name="Simon A."/>
            <person name="Yun M.H."/>
        </authorList>
    </citation>
    <scope>NUCLEOTIDE SEQUENCE</scope>
    <source>
        <strain evidence="1">20211129_DDA</strain>
        <tissue evidence="1">Liver</tissue>
    </source>
</reference>
<evidence type="ECO:0000313" key="2">
    <source>
        <dbReference type="Proteomes" id="UP001066276"/>
    </source>
</evidence>
<sequence length="151" mass="16928">MASSTARWLSLSEALPIEGPNPCLYPVGSGENEAPWVVRPRRGACEPRSPFAGARELLLAWLRREEWWLWAFLDRGLCGRSCVWPRTACGAAAEGAAPLERSHRLGSDRLNGESPAWRPRRIAARGQAFPIGPRMLTWRVADRTDPIWLRS</sequence>
<name>A0AAV7RJT3_PLEWA</name>